<evidence type="ECO:0000256" key="1">
    <source>
        <dbReference type="SAM" id="MobiDB-lite"/>
    </source>
</evidence>
<dbReference type="PANTHER" id="PTHR34539:SF19">
    <property type="entry name" value="T6J4.11 PROTEIN"/>
    <property type="match status" value="1"/>
</dbReference>
<evidence type="ECO:0000313" key="3">
    <source>
        <dbReference type="Proteomes" id="UP001153076"/>
    </source>
</evidence>
<dbReference type="AlphaFoldDB" id="A0A9Q1KM58"/>
<feature type="region of interest" description="Disordered" evidence="1">
    <location>
        <begin position="57"/>
        <end position="79"/>
    </location>
</feature>
<accession>A0A9Q1KM58</accession>
<dbReference type="OrthoDB" id="781489at2759"/>
<proteinExistence type="predicted"/>
<keyword evidence="3" id="KW-1185">Reference proteome</keyword>
<dbReference type="Proteomes" id="UP001153076">
    <property type="component" value="Unassembled WGS sequence"/>
</dbReference>
<dbReference type="EMBL" id="JAKOGI010000078">
    <property type="protein sequence ID" value="KAJ8445344.1"/>
    <property type="molecule type" value="Genomic_DNA"/>
</dbReference>
<gene>
    <name evidence="2" type="ORF">Cgig2_010702</name>
</gene>
<evidence type="ECO:0000313" key="2">
    <source>
        <dbReference type="EMBL" id="KAJ8445344.1"/>
    </source>
</evidence>
<dbReference type="PANTHER" id="PTHR34539">
    <property type="entry name" value="T6J4.11 PROTEIN"/>
    <property type="match status" value="1"/>
</dbReference>
<reference evidence="2" key="1">
    <citation type="submission" date="2022-04" db="EMBL/GenBank/DDBJ databases">
        <title>Carnegiea gigantea Genome sequencing and assembly v2.</title>
        <authorList>
            <person name="Copetti D."/>
            <person name="Sanderson M.J."/>
            <person name="Burquez A."/>
            <person name="Wojciechowski M.F."/>
        </authorList>
    </citation>
    <scope>NUCLEOTIDE SEQUENCE</scope>
    <source>
        <strain evidence="2">SGP5-SGP5p</strain>
        <tissue evidence="2">Aerial part</tissue>
    </source>
</reference>
<organism evidence="2 3">
    <name type="scientific">Carnegiea gigantea</name>
    <dbReference type="NCBI Taxonomy" id="171969"/>
    <lineage>
        <taxon>Eukaryota</taxon>
        <taxon>Viridiplantae</taxon>
        <taxon>Streptophyta</taxon>
        <taxon>Embryophyta</taxon>
        <taxon>Tracheophyta</taxon>
        <taxon>Spermatophyta</taxon>
        <taxon>Magnoliopsida</taxon>
        <taxon>eudicotyledons</taxon>
        <taxon>Gunneridae</taxon>
        <taxon>Pentapetalae</taxon>
        <taxon>Caryophyllales</taxon>
        <taxon>Cactineae</taxon>
        <taxon>Cactaceae</taxon>
        <taxon>Cactoideae</taxon>
        <taxon>Echinocereeae</taxon>
        <taxon>Carnegiea</taxon>
    </lineage>
</organism>
<comment type="caution">
    <text evidence="2">The sequence shown here is derived from an EMBL/GenBank/DDBJ whole genome shotgun (WGS) entry which is preliminary data.</text>
</comment>
<sequence>MAELSYRKRARDDSAEFGLDPKRIREDLLSLLDDSDAIPDDRNSPSQDLDSVIRSFEKEISGSGTRPGSPKPENFVDLTSDSGNSLLELGQLLGYDDLEAPVASCEDSELLRVSSDPSGIDQLWDFQDDLRSYDSFGFGVGYADYDNGNSRQGDSDEYVALDGIFDYSDG</sequence>
<name>A0A9Q1KM58_9CARY</name>
<protein>
    <submittedName>
        <fullName evidence="2">Uncharacterized protein</fullName>
    </submittedName>
</protein>